<organism evidence="2 3">
    <name type="scientific">Stieleria magnilauensis</name>
    <dbReference type="NCBI Taxonomy" id="2527963"/>
    <lineage>
        <taxon>Bacteria</taxon>
        <taxon>Pseudomonadati</taxon>
        <taxon>Planctomycetota</taxon>
        <taxon>Planctomycetia</taxon>
        <taxon>Pirellulales</taxon>
        <taxon>Pirellulaceae</taxon>
        <taxon>Stieleria</taxon>
    </lineage>
</organism>
<keyword evidence="1" id="KW-0812">Transmembrane</keyword>
<keyword evidence="1" id="KW-1133">Transmembrane helix</keyword>
<reference evidence="2 3" key="1">
    <citation type="submission" date="2019-02" db="EMBL/GenBank/DDBJ databases">
        <title>Deep-cultivation of Planctomycetes and their phenomic and genomic characterization uncovers novel biology.</title>
        <authorList>
            <person name="Wiegand S."/>
            <person name="Jogler M."/>
            <person name="Boedeker C."/>
            <person name="Pinto D."/>
            <person name="Vollmers J."/>
            <person name="Rivas-Marin E."/>
            <person name="Kohn T."/>
            <person name="Peeters S.H."/>
            <person name="Heuer A."/>
            <person name="Rast P."/>
            <person name="Oberbeckmann S."/>
            <person name="Bunk B."/>
            <person name="Jeske O."/>
            <person name="Meyerdierks A."/>
            <person name="Storesund J.E."/>
            <person name="Kallscheuer N."/>
            <person name="Luecker S."/>
            <person name="Lage O.M."/>
            <person name="Pohl T."/>
            <person name="Merkel B.J."/>
            <person name="Hornburger P."/>
            <person name="Mueller R.-W."/>
            <person name="Bruemmer F."/>
            <person name="Labrenz M."/>
            <person name="Spormann A.M."/>
            <person name="Op den Camp H."/>
            <person name="Overmann J."/>
            <person name="Amann R."/>
            <person name="Jetten M.S.M."/>
            <person name="Mascher T."/>
            <person name="Medema M.H."/>
            <person name="Devos D.P."/>
            <person name="Kaster A.-K."/>
            <person name="Ovreas L."/>
            <person name="Rohde M."/>
            <person name="Galperin M.Y."/>
            <person name="Jogler C."/>
        </authorList>
    </citation>
    <scope>NUCLEOTIDE SEQUENCE [LARGE SCALE GENOMIC DNA]</scope>
    <source>
        <strain evidence="2 3">TBK1r</strain>
    </source>
</reference>
<evidence type="ECO:0000256" key="1">
    <source>
        <dbReference type="SAM" id="Phobius"/>
    </source>
</evidence>
<name>A0ABX5Y1B7_9BACT</name>
<evidence type="ECO:0008006" key="4">
    <source>
        <dbReference type="Google" id="ProtNLM"/>
    </source>
</evidence>
<dbReference type="Proteomes" id="UP000318081">
    <property type="component" value="Chromosome"/>
</dbReference>
<evidence type="ECO:0000313" key="2">
    <source>
        <dbReference type="EMBL" id="QDV85869.1"/>
    </source>
</evidence>
<proteinExistence type="predicted"/>
<evidence type="ECO:0000313" key="3">
    <source>
        <dbReference type="Proteomes" id="UP000318081"/>
    </source>
</evidence>
<accession>A0ABX5Y1B7</accession>
<sequence length="186" mass="20809">MPLKCQYVPLIRVPFLCLAFVTGIETNVMADGGKVQLSQAIDGRRITVFTSPTPLTTGPVDISFLVQDEATGQVIHDERISVVCRHLDSNQTTTTTANHADSTNKVLQSAKLVLSRSGQWEFLINIESAQRLSVQVNLAEPAVVDAWFVAVVTFPVAFVGLFLLREWIVENQIRERHRRKRSFFPC</sequence>
<protein>
    <recommendedName>
        <fullName evidence="4">YtkA-like domain-containing protein</fullName>
    </recommendedName>
</protein>
<feature type="transmembrane region" description="Helical" evidence="1">
    <location>
        <begin position="146"/>
        <end position="164"/>
    </location>
</feature>
<keyword evidence="1" id="KW-0472">Membrane</keyword>
<keyword evidence="3" id="KW-1185">Reference proteome</keyword>
<dbReference type="EMBL" id="CP036432">
    <property type="protein sequence ID" value="QDV85869.1"/>
    <property type="molecule type" value="Genomic_DNA"/>
</dbReference>
<gene>
    <name evidence="2" type="ORF">TBK1r_48850</name>
</gene>